<dbReference type="Proteomes" id="UP000614601">
    <property type="component" value="Unassembled WGS sequence"/>
</dbReference>
<evidence type="ECO:0000313" key="2">
    <source>
        <dbReference type="Proteomes" id="UP000614601"/>
    </source>
</evidence>
<dbReference type="GO" id="GO:0045039">
    <property type="term" value="P:protein insertion into mitochondrial inner membrane"/>
    <property type="evidence" value="ECO:0007669"/>
    <property type="project" value="TreeGrafter"/>
</dbReference>
<gene>
    <name evidence="1" type="ORF">BOKJ2_LOCUS13560</name>
</gene>
<dbReference type="EMBL" id="CAJFCW020000006">
    <property type="protein sequence ID" value="CAG9126812.1"/>
    <property type="molecule type" value="Genomic_DNA"/>
</dbReference>
<dbReference type="Pfam" id="PF10171">
    <property type="entry name" value="Tim29"/>
    <property type="match status" value="1"/>
</dbReference>
<keyword evidence="2" id="KW-1185">Reference proteome</keyword>
<dbReference type="InterPro" id="IPR019322">
    <property type="entry name" value="TIMM29"/>
</dbReference>
<proteinExistence type="predicted"/>
<evidence type="ECO:0000313" key="1">
    <source>
        <dbReference type="EMBL" id="CAD5229501.1"/>
    </source>
</evidence>
<protein>
    <submittedName>
        <fullName evidence="1">Uncharacterized protein</fullName>
    </submittedName>
</protein>
<dbReference type="EMBL" id="CAJFDH010000006">
    <property type="protein sequence ID" value="CAD5229501.1"/>
    <property type="molecule type" value="Genomic_DNA"/>
</dbReference>
<sequence length="182" mass="21257">MASVAAKPNLFKRGADRLVEYVKTLAHDYRTVIVETAQDSVKRPVRTSAVGAFIAFLGYANRTRPLQNELDEKLVSLRQQMTLLPLAIHSSTADASLHLYTDLLNSERLDLYDCWFFSLLIRREFDRRVFSPVSQDSNLKKWFWQRFTDNFLDIGAFGKFYNLERTFVDYDIRQEEFVGKEN</sequence>
<dbReference type="OrthoDB" id="5970620at2759"/>
<dbReference type="AlphaFoldDB" id="A0A811LPB6"/>
<dbReference type="GO" id="GO:0042721">
    <property type="term" value="C:TIM22 mitochondrial import inner membrane insertion complex"/>
    <property type="evidence" value="ECO:0007669"/>
    <property type="project" value="InterPro"/>
</dbReference>
<reference evidence="1" key="1">
    <citation type="submission" date="2020-09" db="EMBL/GenBank/DDBJ databases">
        <authorList>
            <person name="Kikuchi T."/>
        </authorList>
    </citation>
    <scope>NUCLEOTIDE SEQUENCE</scope>
    <source>
        <strain evidence="1">SH1</strain>
    </source>
</reference>
<organism evidence="1 2">
    <name type="scientific">Bursaphelenchus okinawaensis</name>
    <dbReference type="NCBI Taxonomy" id="465554"/>
    <lineage>
        <taxon>Eukaryota</taxon>
        <taxon>Metazoa</taxon>
        <taxon>Ecdysozoa</taxon>
        <taxon>Nematoda</taxon>
        <taxon>Chromadorea</taxon>
        <taxon>Rhabditida</taxon>
        <taxon>Tylenchina</taxon>
        <taxon>Tylenchomorpha</taxon>
        <taxon>Aphelenchoidea</taxon>
        <taxon>Aphelenchoididae</taxon>
        <taxon>Bursaphelenchus</taxon>
    </lineage>
</organism>
<dbReference type="Proteomes" id="UP000783686">
    <property type="component" value="Unassembled WGS sequence"/>
</dbReference>
<accession>A0A811LPB6</accession>
<dbReference type="PANTHER" id="PTHR21435:SF1">
    <property type="entry name" value="MITOCHONDRIAL IMPORT INNER MEMBRANE TRANSLOCASE SUBUNIT TIM29"/>
    <property type="match status" value="1"/>
</dbReference>
<dbReference type="PANTHER" id="PTHR21435">
    <property type="entry name" value="MITOCHONDRIAL IMPORT INNER MEMBRANE TRANSLOCASE SUBUNIT TIM29"/>
    <property type="match status" value="1"/>
</dbReference>
<comment type="caution">
    <text evidence="1">The sequence shown here is derived from an EMBL/GenBank/DDBJ whole genome shotgun (WGS) entry which is preliminary data.</text>
</comment>
<name>A0A811LPB6_9BILA</name>